<dbReference type="GO" id="GO:0006402">
    <property type="term" value="P:mRNA catabolic process"/>
    <property type="evidence" value="ECO:0007669"/>
    <property type="project" value="InterPro"/>
</dbReference>
<comment type="similarity">
    <text evidence="5">Belongs to the CsrA/RsmA family.</text>
</comment>
<dbReference type="NCBIfam" id="TIGR00202">
    <property type="entry name" value="csrA"/>
    <property type="match status" value="1"/>
</dbReference>
<gene>
    <name evidence="5 6" type="primary">csrA</name>
    <name evidence="6" type="ORF">G4V39_10455</name>
</gene>
<protein>
    <recommendedName>
        <fullName evidence="5">Translational regulator CsrA</fullName>
    </recommendedName>
</protein>
<dbReference type="SUPFAM" id="SSF117130">
    <property type="entry name" value="CsrA-like"/>
    <property type="match status" value="1"/>
</dbReference>
<keyword evidence="7" id="KW-1185">Reference proteome</keyword>
<keyword evidence="3 5" id="KW-0810">Translation regulation</keyword>
<dbReference type="HAMAP" id="MF_00167">
    <property type="entry name" value="CsrA"/>
    <property type="match status" value="1"/>
</dbReference>
<evidence type="ECO:0000313" key="7">
    <source>
        <dbReference type="Proteomes" id="UP000502179"/>
    </source>
</evidence>
<dbReference type="PANTHER" id="PTHR34984">
    <property type="entry name" value="CARBON STORAGE REGULATOR"/>
    <property type="match status" value="1"/>
</dbReference>
<evidence type="ECO:0000256" key="4">
    <source>
        <dbReference type="ARBA" id="ARBA00022884"/>
    </source>
</evidence>
<reference evidence="6 7" key="1">
    <citation type="submission" date="2020-02" db="EMBL/GenBank/DDBJ databases">
        <title>Genome analysis of Thermosulfuriphilus ammonigenes ST65T, an anaerobic thermophilic chemolithoautotrophic bacterium isolated from a deep-sea hydrothermal vent.</title>
        <authorList>
            <person name="Slobodkina G."/>
            <person name="Allioux M."/>
            <person name="Merkel A."/>
            <person name="Alain K."/>
            <person name="Jebbar M."/>
            <person name="Slobodkin A."/>
        </authorList>
    </citation>
    <scope>NUCLEOTIDE SEQUENCE [LARGE SCALE GENOMIC DNA]</scope>
    <source>
        <strain evidence="6 7">ST65</strain>
    </source>
</reference>
<dbReference type="EMBL" id="CP048877">
    <property type="protein sequence ID" value="QIJ72670.1"/>
    <property type="molecule type" value="Genomic_DNA"/>
</dbReference>
<dbReference type="GO" id="GO:0006109">
    <property type="term" value="P:regulation of carbohydrate metabolic process"/>
    <property type="evidence" value="ECO:0007669"/>
    <property type="project" value="InterPro"/>
</dbReference>
<comment type="function">
    <text evidence="5">A translational regulator that binds mRNA to regulate translation initiation and/or mRNA stability. Usually binds in the 5'-UTR at or near the Shine-Dalgarno sequence preventing ribosome-binding, thus repressing translation. Its main target seems to be the major flagellin gene, while its function is anatagonized by FliW.</text>
</comment>
<organism evidence="6 7">
    <name type="scientific">Thermosulfuriphilus ammonigenes</name>
    <dbReference type="NCBI Taxonomy" id="1936021"/>
    <lineage>
        <taxon>Bacteria</taxon>
        <taxon>Pseudomonadati</taxon>
        <taxon>Thermodesulfobacteriota</taxon>
        <taxon>Thermodesulfobacteria</taxon>
        <taxon>Thermodesulfobacteriales</taxon>
        <taxon>Thermodesulfobacteriaceae</taxon>
        <taxon>Thermosulfuriphilus</taxon>
    </lineage>
</organism>
<dbReference type="GO" id="GO:1902208">
    <property type="term" value="P:regulation of bacterial-type flagellum assembly"/>
    <property type="evidence" value="ECO:0007669"/>
    <property type="project" value="UniProtKB-UniRule"/>
</dbReference>
<proteinExistence type="inferred from homology"/>
<evidence type="ECO:0000256" key="3">
    <source>
        <dbReference type="ARBA" id="ARBA00022845"/>
    </source>
</evidence>
<dbReference type="InterPro" id="IPR036107">
    <property type="entry name" value="CsrA_sf"/>
</dbReference>
<keyword evidence="5" id="KW-1005">Bacterial flagellum biogenesis</keyword>
<dbReference type="InterPro" id="IPR003751">
    <property type="entry name" value="CsrA"/>
</dbReference>
<dbReference type="Gene3D" id="2.60.40.4380">
    <property type="entry name" value="Translational regulator CsrA"/>
    <property type="match status" value="1"/>
</dbReference>
<comment type="subunit">
    <text evidence="5">Homodimer; the beta-strands of each monomer intercalate to form a hydrophobic core, while the alpha-helices form wings that extend away from the core.</text>
</comment>
<keyword evidence="4 5" id="KW-0694">RNA-binding</keyword>
<dbReference type="Proteomes" id="UP000502179">
    <property type="component" value="Chromosome"/>
</dbReference>
<dbReference type="KEGG" id="tav:G4V39_10455"/>
<evidence type="ECO:0000313" key="6">
    <source>
        <dbReference type="EMBL" id="QIJ72670.1"/>
    </source>
</evidence>
<comment type="subcellular location">
    <subcellularLocation>
        <location evidence="5">Cytoplasm</location>
    </subcellularLocation>
</comment>
<dbReference type="GO" id="GO:0005829">
    <property type="term" value="C:cytosol"/>
    <property type="evidence" value="ECO:0007669"/>
    <property type="project" value="TreeGrafter"/>
</dbReference>
<dbReference type="GO" id="GO:0045947">
    <property type="term" value="P:negative regulation of translational initiation"/>
    <property type="evidence" value="ECO:0007669"/>
    <property type="project" value="UniProtKB-UniRule"/>
</dbReference>
<dbReference type="AlphaFoldDB" id="A0A6G7PYH6"/>
<evidence type="ECO:0000256" key="5">
    <source>
        <dbReference type="HAMAP-Rule" id="MF_00167"/>
    </source>
</evidence>
<evidence type="ECO:0000256" key="1">
    <source>
        <dbReference type="ARBA" id="ARBA00022490"/>
    </source>
</evidence>
<dbReference type="NCBIfam" id="NF002469">
    <property type="entry name" value="PRK01712.1"/>
    <property type="match status" value="1"/>
</dbReference>
<sequence>MLVLTRREGESIAIGDEIEVTVLEIRGRNVRLGIKAPPEMPVHRLEVYLRIQEENRRAAAEAPETIPEI</sequence>
<dbReference type="FunFam" id="2.60.40.4380:FF:000002">
    <property type="entry name" value="Translational regulator CsrA"/>
    <property type="match status" value="1"/>
</dbReference>
<keyword evidence="2 5" id="KW-0678">Repressor</keyword>
<dbReference type="Pfam" id="PF02599">
    <property type="entry name" value="CsrA"/>
    <property type="match status" value="1"/>
</dbReference>
<evidence type="ECO:0000256" key="2">
    <source>
        <dbReference type="ARBA" id="ARBA00022491"/>
    </source>
</evidence>
<dbReference type="PANTHER" id="PTHR34984:SF1">
    <property type="entry name" value="CARBON STORAGE REGULATOR"/>
    <property type="match status" value="1"/>
</dbReference>
<dbReference type="GO" id="GO:0048027">
    <property type="term" value="F:mRNA 5'-UTR binding"/>
    <property type="evidence" value="ECO:0007669"/>
    <property type="project" value="UniProtKB-UniRule"/>
</dbReference>
<accession>A0A6G7PYH6</accession>
<name>A0A6G7PYH6_9BACT</name>
<dbReference type="GO" id="GO:0044781">
    <property type="term" value="P:bacterial-type flagellum organization"/>
    <property type="evidence" value="ECO:0007669"/>
    <property type="project" value="UniProtKB-KW"/>
</dbReference>
<keyword evidence="1 5" id="KW-0963">Cytoplasm</keyword>
<dbReference type="RefSeq" id="WP_166032886.1">
    <property type="nucleotide sequence ID" value="NZ_CP048877.1"/>
</dbReference>